<dbReference type="SUPFAM" id="SSF52540">
    <property type="entry name" value="P-loop containing nucleoside triphosphate hydrolases"/>
    <property type="match status" value="1"/>
</dbReference>
<feature type="domain" description="HTH luxR-type" evidence="5">
    <location>
        <begin position="985"/>
        <end position="1050"/>
    </location>
</feature>
<accession>A0ABQ3V4M9</accession>
<evidence type="ECO:0000256" key="1">
    <source>
        <dbReference type="ARBA" id="ARBA00023015"/>
    </source>
</evidence>
<evidence type="ECO:0000256" key="2">
    <source>
        <dbReference type="ARBA" id="ARBA00023125"/>
    </source>
</evidence>
<evidence type="ECO:0000313" key="6">
    <source>
        <dbReference type="EMBL" id="GHO59917.1"/>
    </source>
</evidence>
<name>A0ABQ3V4M9_9CHLR</name>
<keyword evidence="3" id="KW-0804">Transcription</keyword>
<dbReference type="Pfam" id="PF00196">
    <property type="entry name" value="GerE"/>
    <property type="match status" value="1"/>
</dbReference>
<dbReference type="SUPFAM" id="SSF46894">
    <property type="entry name" value="C-terminal effector domain of the bipartite response regulators"/>
    <property type="match status" value="1"/>
</dbReference>
<feature type="region of interest" description="Disordered" evidence="4">
    <location>
        <begin position="962"/>
        <end position="991"/>
    </location>
</feature>
<keyword evidence="1" id="KW-0805">Transcription regulation</keyword>
<dbReference type="InterPro" id="IPR011990">
    <property type="entry name" value="TPR-like_helical_dom_sf"/>
</dbReference>
<dbReference type="CDD" id="cd06170">
    <property type="entry name" value="LuxR_C_like"/>
    <property type="match status" value="1"/>
</dbReference>
<evidence type="ECO:0000259" key="5">
    <source>
        <dbReference type="PROSITE" id="PS50043"/>
    </source>
</evidence>
<dbReference type="PROSITE" id="PS50043">
    <property type="entry name" value="HTH_LUXR_2"/>
    <property type="match status" value="1"/>
</dbReference>
<dbReference type="InterPro" id="IPR027417">
    <property type="entry name" value="P-loop_NTPase"/>
</dbReference>
<sequence length="1052" mass="119613">MPKRPTYILIWSSENNAYRLHVPEQQPQLLMAEDEDSWFTWLATHSSFSFQGRSGHLSVLKEARSRGEGYWYAYHTVARRTHKHYLGRTPHVTFTRLEEVAQILSSKTVSATLPPEFPQDHSGHKPMLLLTKLSHPRLPSSLVAREHLLTRLGATPLHRLTLLSASAGWGKTTLLSAWATHASFPIAWLSLDELDNDPIRFWVSVLAALRTCLPGIGEVALAMLHSPQPSPLTTALTTLLNDLSVLTEPTILLLDDYHLIDEQAIHDSLLFLLEHLPTHLHLVVASRVDPPLALSRLRARGQLLELRDADLRFLQEEAAAFLTHTMGLALEDEEVTQLARRTEGWIAGLQLAALSLQQRADHATLVQNFTGSHRYLLDYVQEEILERLPLPLQVFLLQTSLLSRLTASLCQAVTTEARSQEMLETIEHANLFLVPLDTERRWYRMHDLFREALLARLQATQQELVPLLHQRAAHWYAERGAWQEAITHALAGADFAYAVTLIEQTAEKFWLHGESQTLYQWVMALPEVQVREHARIVLTAALYLLNASASIIAAQRGKTRTQAEYLMARVEAVLRQRGEEMLEAQEVALLQQRLFLLRLWSDAIEEMARGDRDQYRLIEQRMQHMDQEDEMIWQMIPLSVTFILHWTLLGEGTSLVQRFVDAKQQALQSGSHFAIIKVMQWLAGIALRAGQLRLAHQESVMALNLISQIDGYALLAGYFSYWRACILYQWNHLEEARCLLRTLIQDAETYQQIDLQVIGRLLLIDIELASGKHASASQILQQTQALIQSQGFSLHHLLLISTQVRYWLATGDQLQAAGWAAQASFSQDTWENERQEELLMLVRVFLAQQQYHAARETLERFSEHLDQREDIEITTSFLALYVVALHQTGERGHARTILMRLLTLTEPEDNVRVFLDAGKPMRHSLQRFLNEPQHKTNAAPAAFRLFVEKLLTAFEQEEQRQALGGAVQAEGAQEQENRTASSPSTPALLDPLTTQEQRVLRLLAVGQTYVEMAQTLIVSRNTIKTQVSSIYRKLGVSRRAEAIALAQRLSLL</sequence>
<comment type="caution">
    <text evidence="6">The sequence shown here is derived from an EMBL/GenBank/DDBJ whole genome shotgun (WGS) entry which is preliminary data.</text>
</comment>
<dbReference type="InterPro" id="IPR036388">
    <property type="entry name" value="WH-like_DNA-bd_sf"/>
</dbReference>
<dbReference type="InterPro" id="IPR059106">
    <property type="entry name" value="WHD_MalT"/>
</dbReference>
<protein>
    <submittedName>
        <fullName evidence="6">LuxR family transcriptional regulator</fullName>
    </submittedName>
</protein>
<dbReference type="Proteomes" id="UP000654345">
    <property type="component" value="Unassembled WGS sequence"/>
</dbReference>
<dbReference type="SUPFAM" id="SSF48452">
    <property type="entry name" value="TPR-like"/>
    <property type="match status" value="1"/>
</dbReference>
<dbReference type="EMBL" id="BNJG01000003">
    <property type="protein sequence ID" value="GHO59917.1"/>
    <property type="molecule type" value="Genomic_DNA"/>
</dbReference>
<dbReference type="Gene3D" id="1.10.10.10">
    <property type="entry name" value="Winged helix-like DNA-binding domain superfamily/Winged helix DNA-binding domain"/>
    <property type="match status" value="1"/>
</dbReference>
<dbReference type="RefSeq" id="WP_201376051.1">
    <property type="nucleotide sequence ID" value="NZ_BNJG01000003.1"/>
</dbReference>
<proteinExistence type="predicted"/>
<evidence type="ECO:0000256" key="3">
    <source>
        <dbReference type="ARBA" id="ARBA00023163"/>
    </source>
</evidence>
<dbReference type="SMART" id="SM00421">
    <property type="entry name" value="HTH_LUXR"/>
    <property type="match status" value="1"/>
</dbReference>
<dbReference type="InterPro" id="IPR000792">
    <property type="entry name" value="Tscrpt_reg_LuxR_C"/>
</dbReference>
<evidence type="ECO:0000256" key="4">
    <source>
        <dbReference type="SAM" id="MobiDB-lite"/>
    </source>
</evidence>
<dbReference type="PANTHER" id="PTHR44688:SF16">
    <property type="entry name" value="DNA-BINDING TRANSCRIPTIONAL ACTIVATOR DEVR_DOSR"/>
    <property type="match status" value="1"/>
</dbReference>
<reference evidence="6 7" key="1">
    <citation type="journal article" date="2021" name="Int. J. Syst. Evol. Microbiol.">
        <title>Reticulibacter mediterranei gen. nov., sp. nov., within the new family Reticulibacteraceae fam. nov., and Ktedonospora formicarum gen. nov., sp. nov., Ktedonobacter robiniae sp. nov., Dictyobacter formicarum sp. nov. and Dictyobacter arantiisoli sp. nov., belonging to the class Ktedonobacteria.</title>
        <authorList>
            <person name="Yabe S."/>
            <person name="Zheng Y."/>
            <person name="Wang C.M."/>
            <person name="Sakai Y."/>
            <person name="Abe K."/>
            <person name="Yokota A."/>
            <person name="Donadio S."/>
            <person name="Cavaletti L."/>
            <person name="Monciardini P."/>
        </authorList>
    </citation>
    <scope>NUCLEOTIDE SEQUENCE [LARGE SCALE GENOMIC DNA]</scope>
    <source>
        <strain evidence="6 7">SOSP1-30</strain>
    </source>
</reference>
<keyword evidence="2" id="KW-0238">DNA-binding</keyword>
<evidence type="ECO:0000313" key="7">
    <source>
        <dbReference type="Proteomes" id="UP000654345"/>
    </source>
</evidence>
<dbReference type="Pfam" id="PF25873">
    <property type="entry name" value="WHD_MalT"/>
    <property type="match status" value="1"/>
</dbReference>
<keyword evidence="7" id="KW-1185">Reference proteome</keyword>
<dbReference type="InterPro" id="IPR016032">
    <property type="entry name" value="Sig_transdc_resp-reg_C-effctor"/>
</dbReference>
<dbReference type="Pfam" id="PF17874">
    <property type="entry name" value="TPR_MalT"/>
    <property type="match status" value="1"/>
</dbReference>
<dbReference type="InterPro" id="IPR041617">
    <property type="entry name" value="TPR_MalT"/>
</dbReference>
<dbReference type="PRINTS" id="PR00038">
    <property type="entry name" value="HTHLUXR"/>
</dbReference>
<dbReference type="PANTHER" id="PTHR44688">
    <property type="entry name" value="DNA-BINDING TRANSCRIPTIONAL ACTIVATOR DEVR_DOSR"/>
    <property type="match status" value="1"/>
</dbReference>
<dbReference type="Gene3D" id="1.25.40.10">
    <property type="entry name" value="Tetratricopeptide repeat domain"/>
    <property type="match status" value="1"/>
</dbReference>
<gene>
    <name evidence="6" type="ORF">KSB_83920</name>
</gene>
<organism evidence="6 7">
    <name type="scientific">Ktedonobacter robiniae</name>
    <dbReference type="NCBI Taxonomy" id="2778365"/>
    <lineage>
        <taxon>Bacteria</taxon>
        <taxon>Bacillati</taxon>
        <taxon>Chloroflexota</taxon>
        <taxon>Ktedonobacteria</taxon>
        <taxon>Ktedonobacterales</taxon>
        <taxon>Ktedonobacteraceae</taxon>
        <taxon>Ktedonobacter</taxon>
    </lineage>
</organism>